<dbReference type="PANTHER" id="PTHR28629">
    <property type="entry name" value="TRIOKINASE/FMN CYCLASE"/>
    <property type="match status" value="1"/>
</dbReference>
<protein>
    <submittedName>
        <fullName evidence="4">DAK2 domain-containing protein</fullName>
    </submittedName>
</protein>
<keyword evidence="2" id="KW-0418">Kinase</keyword>
<evidence type="ECO:0000256" key="1">
    <source>
        <dbReference type="ARBA" id="ARBA00022679"/>
    </source>
</evidence>
<gene>
    <name evidence="4" type="ORF">OKE68_10040</name>
</gene>
<dbReference type="Gene3D" id="1.25.40.340">
    <property type="match status" value="1"/>
</dbReference>
<keyword evidence="1" id="KW-0808">Transferase</keyword>
<evidence type="ECO:0000259" key="3">
    <source>
        <dbReference type="PROSITE" id="PS51480"/>
    </source>
</evidence>
<dbReference type="SMART" id="SM01120">
    <property type="entry name" value="Dak2"/>
    <property type="match status" value="1"/>
</dbReference>
<dbReference type="InterPro" id="IPR004007">
    <property type="entry name" value="DhaL_dom"/>
</dbReference>
<dbReference type="GO" id="GO:0005829">
    <property type="term" value="C:cytosol"/>
    <property type="evidence" value="ECO:0007669"/>
    <property type="project" value="TreeGrafter"/>
</dbReference>
<accession>A0AAP3AMI1</accession>
<dbReference type="Proteomes" id="UP001207440">
    <property type="component" value="Unassembled WGS sequence"/>
</dbReference>
<dbReference type="GO" id="GO:0004371">
    <property type="term" value="F:glycerone kinase activity"/>
    <property type="evidence" value="ECO:0007669"/>
    <property type="project" value="InterPro"/>
</dbReference>
<comment type="caution">
    <text evidence="4">The sequence shown here is derived from an EMBL/GenBank/DDBJ whole genome shotgun (WGS) entry which is preliminary data.</text>
</comment>
<dbReference type="EMBL" id="JAOZYT010000085">
    <property type="protein sequence ID" value="MCW0524653.1"/>
    <property type="molecule type" value="Genomic_DNA"/>
</dbReference>
<dbReference type="InterPro" id="IPR050861">
    <property type="entry name" value="Dihydroxyacetone_Kinase"/>
</dbReference>
<dbReference type="Pfam" id="PF02734">
    <property type="entry name" value="Dak2"/>
    <property type="match status" value="1"/>
</dbReference>
<evidence type="ECO:0000313" key="4">
    <source>
        <dbReference type="EMBL" id="MCW0524653.1"/>
    </source>
</evidence>
<reference evidence="4" key="1">
    <citation type="submission" date="2022-10" db="EMBL/GenBank/DDBJ databases">
        <title>Sifting through the core-genome to identify putative cross-protective antigens against Riemerella anatipestifer.</title>
        <authorList>
            <person name="Zheng X."/>
            <person name="Zhang W."/>
        </authorList>
    </citation>
    <scope>NUCLEOTIDE SEQUENCE</scope>
    <source>
        <strain evidence="4">ZWRA178</strain>
    </source>
</reference>
<dbReference type="FunFam" id="1.25.40.340:FF:000002">
    <property type="entry name" value="Dihydroxyacetone kinase, L subunit"/>
    <property type="match status" value="1"/>
</dbReference>
<organism evidence="4 5">
    <name type="scientific">Riemerella anatipestifer</name>
    <name type="common">Moraxella anatipestifer</name>
    <dbReference type="NCBI Taxonomy" id="34085"/>
    <lineage>
        <taxon>Bacteria</taxon>
        <taxon>Pseudomonadati</taxon>
        <taxon>Bacteroidota</taxon>
        <taxon>Flavobacteriia</taxon>
        <taxon>Flavobacteriales</taxon>
        <taxon>Weeksellaceae</taxon>
        <taxon>Riemerella</taxon>
    </lineage>
</organism>
<dbReference type="PANTHER" id="PTHR28629:SF4">
    <property type="entry name" value="TRIOKINASE_FMN CYCLASE"/>
    <property type="match status" value="1"/>
</dbReference>
<evidence type="ECO:0000313" key="5">
    <source>
        <dbReference type="Proteomes" id="UP001207440"/>
    </source>
</evidence>
<evidence type="ECO:0000256" key="2">
    <source>
        <dbReference type="ARBA" id="ARBA00022777"/>
    </source>
</evidence>
<dbReference type="SUPFAM" id="SSF101473">
    <property type="entry name" value="DhaL-like"/>
    <property type="match status" value="1"/>
</dbReference>
<dbReference type="AlphaFoldDB" id="A0AAP3AMI1"/>
<name>A0AAP3AMI1_RIEAN</name>
<dbReference type="InterPro" id="IPR036117">
    <property type="entry name" value="DhaL_dom_sf"/>
</dbReference>
<dbReference type="PROSITE" id="PS51480">
    <property type="entry name" value="DHAL"/>
    <property type="match status" value="1"/>
</dbReference>
<sequence>MSIAKGFKQLKKDWDTRKKGNIGEFLMSCSEIIMEYCGGASGPLWGNAFRYAGKASIGKQEIGVSELAELLQAAVIGIQETGERSFGRGAKVGDKTLIDALVPAADSLKDSAEKNIDLITAMKLSADAAKEGAEKTKGFAANLGRAGTVGDRSIGYPDAGAYGIGIIFSELYEFAKDFK</sequence>
<proteinExistence type="predicted"/>
<feature type="domain" description="DhaL" evidence="3">
    <location>
        <begin position="1"/>
        <end position="173"/>
    </location>
</feature>
<dbReference type="GO" id="GO:0019563">
    <property type="term" value="P:glycerol catabolic process"/>
    <property type="evidence" value="ECO:0007669"/>
    <property type="project" value="TreeGrafter"/>
</dbReference>